<dbReference type="FunFam" id="3.30.830.10:FF:000031">
    <property type="entry name" value="Putative zinc metalloprotease"/>
    <property type="match status" value="1"/>
</dbReference>
<gene>
    <name evidence="4" type="ORF">N7482_002096</name>
</gene>
<evidence type="ECO:0000313" key="4">
    <source>
        <dbReference type="EMBL" id="KAJ5176219.1"/>
    </source>
</evidence>
<dbReference type="Pfam" id="PF05193">
    <property type="entry name" value="Peptidase_M16_C"/>
    <property type="match status" value="1"/>
</dbReference>
<dbReference type="GeneID" id="81423397"/>
<proteinExistence type="predicted"/>
<protein>
    <recommendedName>
        <fullName evidence="6">Zinc metalloprotease</fullName>
    </recommendedName>
</protein>
<evidence type="ECO:0000259" key="2">
    <source>
        <dbReference type="Pfam" id="PF00675"/>
    </source>
</evidence>
<comment type="caution">
    <text evidence="4">The sequence shown here is derived from an EMBL/GenBank/DDBJ whole genome shotgun (WGS) entry which is preliminary data.</text>
</comment>
<dbReference type="InterPro" id="IPR011765">
    <property type="entry name" value="Pept_M16_N"/>
</dbReference>
<dbReference type="Pfam" id="PF00675">
    <property type="entry name" value="Peptidase_M16"/>
    <property type="match status" value="1"/>
</dbReference>
<reference evidence="4" key="2">
    <citation type="journal article" date="2023" name="IMA Fungus">
        <title>Comparative genomic study of the Penicillium genus elucidates a diverse pangenome and 15 lateral gene transfer events.</title>
        <authorList>
            <person name="Petersen C."/>
            <person name="Sorensen T."/>
            <person name="Nielsen M.R."/>
            <person name="Sondergaard T.E."/>
            <person name="Sorensen J.L."/>
            <person name="Fitzpatrick D.A."/>
            <person name="Frisvad J.C."/>
            <person name="Nielsen K.L."/>
        </authorList>
    </citation>
    <scope>NUCLEOTIDE SEQUENCE</scope>
    <source>
        <strain evidence="4">IBT 26290</strain>
    </source>
</reference>
<dbReference type="OrthoDB" id="4953at2759"/>
<evidence type="ECO:0000259" key="3">
    <source>
        <dbReference type="Pfam" id="PF05193"/>
    </source>
</evidence>
<dbReference type="AlphaFoldDB" id="A0A9W9IH70"/>
<dbReference type="InterPro" id="IPR011249">
    <property type="entry name" value="Metalloenz_LuxS/M16"/>
</dbReference>
<keyword evidence="5" id="KW-1185">Reference proteome</keyword>
<dbReference type="FunFam" id="3.30.830.10:FF:000015">
    <property type="entry name" value="Putative zinc metalloprotease"/>
    <property type="match status" value="1"/>
</dbReference>
<dbReference type="FunFam" id="3.30.830.10:FF:000042">
    <property type="entry name" value="Zinc metalloprotease, putative"/>
    <property type="match status" value="1"/>
</dbReference>
<name>A0A9W9IH70_9EURO</name>
<feature type="domain" description="Peptidase M16 N-terminal" evidence="2">
    <location>
        <begin position="58"/>
        <end position="139"/>
    </location>
</feature>
<dbReference type="Gene3D" id="3.30.830.10">
    <property type="entry name" value="Metalloenzyme, LuxS/M16 peptidase-like"/>
    <property type="match status" value="4"/>
</dbReference>
<dbReference type="RefSeq" id="XP_056547827.1">
    <property type="nucleotide sequence ID" value="XM_056684221.1"/>
</dbReference>
<dbReference type="GO" id="GO:0046872">
    <property type="term" value="F:metal ion binding"/>
    <property type="evidence" value="ECO:0007669"/>
    <property type="project" value="InterPro"/>
</dbReference>
<evidence type="ECO:0000256" key="1">
    <source>
        <dbReference type="SAM" id="MobiDB-lite"/>
    </source>
</evidence>
<dbReference type="PANTHER" id="PTHR43016:SF16">
    <property type="entry name" value="METALLOPROTEASE, PUTATIVE (AFU_ORTHOLOGUE AFUA_4G07610)-RELATED"/>
    <property type="match status" value="1"/>
</dbReference>
<accession>A0A9W9IH70</accession>
<feature type="compositionally biased region" description="Acidic residues" evidence="1">
    <location>
        <begin position="1021"/>
        <end position="1055"/>
    </location>
</feature>
<organism evidence="4 5">
    <name type="scientific">Penicillium canariense</name>
    <dbReference type="NCBI Taxonomy" id="189055"/>
    <lineage>
        <taxon>Eukaryota</taxon>
        <taxon>Fungi</taxon>
        <taxon>Dikarya</taxon>
        <taxon>Ascomycota</taxon>
        <taxon>Pezizomycotina</taxon>
        <taxon>Eurotiomycetes</taxon>
        <taxon>Eurotiomycetidae</taxon>
        <taxon>Eurotiales</taxon>
        <taxon>Aspergillaceae</taxon>
        <taxon>Penicillium</taxon>
    </lineage>
</organism>
<dbReference type="EMBL" id="JAPQKN010000001">
    <property type="protein sequence ID" value="KAJ5176219.1"/>
    <property type="molecule type" value="Genomic_DNA"/>
</dbReference>
<dbReference type="FunFam" id="3.30.830.10:FF:000036">
    <property type="entry name" value="Putative zinc metalloprotease"/>
    <property type="match status" value="1"/>
</dbReference>
<evidence type="ECO:0000313" key="5">
    <source>
        <dbReference type="Proteomes" id="UP001149163"/>
    </source>
</evidence>
<dbReference type="SUPFAM" id="SSF63411">
    <property type="entry name" value="LuxS/MPP-like metallohydrolase"/>
    <property type="match status" value="4"/>
</dbReference>
<sequence>MSPSVQKSQFKLLQQFKPDYSASEFTEYESQRTGMRVVVIDQKGPKVNGYFVLATEIHDDSGAPHTLEHLCFMGSRNYRYKGFLDKLATRVYSSTNAWTATDHTAYTLDTAGWEGFARILPVYLEHVIAPTLTDEGCYTEVHHIDGTGNDAGVVYSEMQGVQNNAAELIDLAARRATYPQGVGFRYETGGMMEQLRVLTAERIREFHREMYQPKNLCLIITGEVDQNNMLEILDKFEDTILDVIPSPDAPFTRPWTDSKRAPALEKSTIQKVEFPEEDESFGEIEIRFLGPDCNDPIQSGALNVALLYLAGSSASLLENTIVEKEQIASAVYYATEDHPSIEIRFTLTSVETDKLEKVENRFFEILKDAMNKPLDLKYLKECIDRQRRTWKFSTENSASSFAEYVITDFLFGKRDGSTMRDVATLKEYDALEHWDEDQWRSFIKKWIADANHVSILGVPSLKLSDKLKSDEEARVAAQKERLGEKGLKELTDKLEKAKAENDKEIPEEILAKFAIPGTESIHFTNTITARSGAALKAGHPDHPIQKQVDADDAGQPLFIHFEHIPSSFVQLSVLISAQSIPLQLRPLLSIYTEAFFNIPVQRDGQIINFEQVVVELEKDTVGYGMDTGRALGNSEMLRLSFQVEREKYQTAIAWLQELCWNTIFDVDRLRAITTRLLADVPDSKRSGDDMLAAVHVMVHYAQESIARARSTLVKARYLKRVKRLLAEQPEEIVNRMEEIRKSLFQPENVRVVVIADLEKLPRPVSSWKPFAERMGTSDNLKPITDRRALLSDAGKTIGGHSYIVPMPTVDSSYAYATARGLDSYDHPKLPSLLVAIAYMNAVEGPLWVAVRGKGLAYGTNFAYNIDTSFVNFDVYRSPNAHKAFEASKQIVEDHLSGASPFDPLMLEGAISSIVVGFANEQMTAASAAQGSFIRQVVRNLPSDYKEKMLKKVRGISVEEVKDALREIILPLFAPKTANLVVTCATVLEEPLKQGFESIGFTPTVQSLKEFEDDYGLKLGDENEEEEEEEEEEEDDDDEEDDESGSEEEESDEDDE</sequence>
<dbReference type="InterPro" id="IPR007863">
    <property type="entry name" value="Peptidase_M16_C"/>
</dbReference>
<feature type="region of interest" description="Disordered" evidence="1">
    <location>
        <begin position="1011"/>
        <end position="1055"/>
    </location>
</feature>
<evidence type="ECO:0008006" key="6">
    <source>
        <dbReference type="Google" id="ProtNLM"/>
    </source>
</evidence>
<reference evidence="4" key="1">
    <citation type="submission" date="2022-11" db="EMBL/GenBank/DDBJ databases">
        <authorList>
            <person name="Petersen C."/>
        </authorList>
    </citation>
    <scope>NUCLEOTIDE SEQUENCE</scope>
    <source>
        <strain evidence="4">IBT 26290</strain>
    </source>
</reference>
<dbReference type="Proteomes" id="UP001149163">
    <property type="component" value="Unassembled WGS sequence"/>
</dbReference>
<dbReference type="PANTHER" id="PTHR43016">
    <property type="entry name" value="PRESEQUENCE PROTEASE"/>
    <property type="match status" value="1"/>
</dbReference>
<feature type="domain" description="Peptidase M16 C-terminal" evidence="3">
    <location>
        <begin position="198"/>
        <end position="382"/>
    </location>
</feature>